<feature type="compositionally biased region" description="Low complexity" evidence="1">
    <location>
        <begin position="49"/>
        <end position="62"/>
    </location>
</feature>
<reference evidence="2" key="1">
    <citation type="submission" date="2021-06" db="EMBL/GenBank/DDBJ databases">
        <authorList>
            <person name="Kallberg Y."/>
            <person name="Tangrot J."/>
            <person name="Rosling A."/>
        </authorList>
    </citation>
    <scope>NUCLEOTIDE SEQUENCE</scope>
    <source>
        <strain evidence="2">MT106</strain>
    </source>
</reference>
<feature type="region of interest" description="Disordered" evidence="1">
    <location>
        <begin position="43"/>
        <end position="87"/>
    </location>
</feature>
<name>A0A9N9GF85_9GLOM</name>
<evidence type="ECO:0000313" key="3">
    <source>
        <dbReference type="Proteomes" id="UP000789831"/>
    </source>
</evidence>
<accession>A0A9N9GF85</accession>
<evidence type="ECO:0000256" key="1">
    <source>
        <dbReference type="SAM" id="MobiDB-lite"/>
    </source>
</evidence>
<gene>
    <name evidence="2" type="ORF">AGERDE_LOCUS8961</name>
</gene>
<organism evidence="2 3">
    <name type="scientific">Ambispora gerdemannii</name>
    <dbReference type="NCBI Taxonomy" id="144530"/>
    <lineage>
        <taxon>Eukaryota</taxon>
        <taxon>Fungi</taxon>
        <taxon>Fungi incertae sedis</taxon>
        <taxon>Mucoromycota</taxon>
        <taxon>Glomeromycotina</taxon>
        <taxon>Glomeromycetes</taxon>
        <taxon>Archaeosporales</taxon>
        <taxon>Ambisporaceae</taxon>
        <taxon>Ambispora</taxon>
    </lineage>
</organism>
<feature type="compositionally biased region" description="Basic and acidic residues" evidence="1">
    <location>
        <begin position="74"/>
        <end position="87"/>
    </location>
</feature>
<comment type="caution">
    <text evidence="2">The sequence shown here is derived from an EMBL/GenBank/DDBJ whole genome shotgun (WGS) entry which is preliminary data.</text>
</comment>
<dbReference type="OrthoDB" id="10524464at2759"/>
<evidence type="ECO:0000313" key="2">
    <source>
        <dbReference type="EMBL" id="CAG8598212.1"/>
    </source>
</evidence>
<sequence>MDAFLNEVHKKKVNDAIKQRNQEKKLQAQDLNSVTQPCNSAISEASATNIPESSNSDNNEIISQDKAGKIHKKTGVDHKKDTLQDSLRKKTQRAEKVYKFFEQVDINKIRYIKFYSATFILELTNEQIQKI</sequence>
<dbReference type="AlphaFoldDB" id="A0A9N9GF85"/>
<keyword evidence="3" id="KW-1185">Reference proteome</keyword>
<protein>
    <submittedName>
        <fullName evidence="2">2445_t:CDS:1</fullName>
    </submittedName>
</protein>
<proteinExistence type="predicted"/>
<dbReference type="EMBL" id="CAJVPL010002071">
    <property type="protein sequence ID" value="CAG8598212.1"/>
    <property type="molecule type" value="Genomic_DNA"/>
</dbReference>
<dbReference type="Proteomes" id="UP000789831">
    <property type="component" value="Unassembled WGS sequence"/>
</dbReference>